<evidence type="ECO:0000313" key="1">
    <source>
        <dbReference type="EMBL" id="KAJ8416191.1"/>
    </source>
</evidence>
<sequence length="80" mass="8805">MSSAIVQFCLTQGFLGLISPTCPAITAEALTDVFFLVQVHMALDQQQWRLQAVSQGATCQTHVGDKGTVMHHREDQAHRP</sequence>
<dbReference type="EMBL" id="JAINUG010000007">
    <property type="protein sequence ID" value="KAJ8416191.1"/>
    <property type="molecule type" value="Genomic_DNA"/>
</dbReference>
<reference evidence="1" key="1">
    <citation type="journal article" date="2023" name="Science">
        <title>Genome structures resolve the early diversification of teleost fishes.</title>
        <authorList>
            <person name="Parey E."/>
            <person name="Louis A."/>
            <person name="Montfort J."/>
            <person name="Bouchez O."/>
            <person name="Roques C."/>
            <person name="Iampietro C."/>
            <person name="Lluch J."/>
            <person name="Castinel A."/>
            <person name="Donnadieu C."/>
            <person name="Desvignes T."/>
            <person name="Floi Bucao C."/>
            <person name="Jouanno E."/>
            <person name="Wen M."/>
            <person name="Mejri S."/>
            <person name="Dirks R."/>
            <person name="Jansen H."/>
            <person name="Henkel C."/>
            <person name="Chen W.J."/>
            <person name="Zahm M."/>
            <person name="Cabau C."/>
            <person name="Klopp C."/>
            <person name="Thompson A.W."/>
            <person name="Robinson-Rechavi M."/>
            <person name="Braasch I."/>
            <person name="Lecointre G."/>
            <person name="Bobe J."/>
            <person name="Postlethwait J.H."/>
            <person name="Berthelot C."/>
            <person name="Roest Crollius H."/>
            <person name="Guiguen Y."/>
        </authorList>
    </citation>
    <scope>NUCLEOTIDE SEQUENCE</scope>
    <source>
        <strain evidence="1">NC1722</strain>
    </source>
</reference>
<dbReference type="AlphaFoldDB" id="A0AAD7T891"/>
<evidence type="ECO:0000313" key="2">
    <source>
        <dbReference type="Proteomes" id="UP001221898"/>
    </source>
</evidence>
<keyword evidence="2" id="KW-1185">Reference proteome</keyword>
<organism evidence="1 2">
    <name type="scientific">Aldrovandia affinis</name>
    <dbReference type="NCBI Taxonomy" id="143900"/>
    <lineage>
        <taxon>Eukaryota</taxon>
        <taxon>Metazoa</taxon>
        <taxon>Chordata</taxon>
        <taxon>Craniata</taxon>
        <taxon>Vertebrata</taxon>
        <taxon>Euteleostomi</taxon>
        <taxon>Actinopterygii</taxon>
        <taxon>Neopterygii</taxon>
        <taxon>Teleostei</taxon>
        <taxon>Notacanthiformes</taxon>
        <taxon>Halosauridae</taxon>
        <taxon>Aldrovandia</taxon>
    </lineage>
</organism>
<accession>A0AAD7T891</accession>
<gene>
    <name evidence="1" type="ORF">AAFF_G00382130</name>
</gene>
<proteinExistence type="predicted"/>
<name>A0AAD7T891_9TELE</name>
<protein>
    <submittedName>
        <fullName evidence="1">Uncharacterized protein</fullName>
    </submittedName>
</protein>
<comment type="caution">
    <text evidence="1">The sequence shown here is derived from an EMBL/GenBank/DDBJ whole genome shotgun (WGS) entry which is preliminary data.</text>
</comment>
<dbReference type="Proteomes" id="UP001221898">
    <property type="component" value="Unassembled WGS sequence"/>
</dbReference>